<name>A0AAN9XFZ2_PSOTE</name>
<dbReference type="AlphaFoldDB" id="A0AAN9XFZ2"/>
<protein>
    <submittedName>
        <fullName evidence="1">Uncharacterized protein</fullName>
    </submittedName>
</protein>
<dbReference type="Proteomes" id="UP001386955">
    <property type="component" value="Unassembled WGS sequence"/>
</dbReference>
<evidence type="ECO:0000313" key="2">
    <source>
        <dbReference type="Proteomes" id="UP001386955"/>
    </source>
</evidence>
<reference evidence="1 2" key="1">
    <citation type="submission" date="2024-01" db="EMBL/GenBank/DDBJ databases">
        <title>The genomes of 5 underutilized Papilionoideae crops provide insights into root nodulation and disease resistanc.</title>
        <authorList>
            <person name="Jiang F."/>
        </authorList>
    </citation>
    <scope>NUCLEOTIDE SEQUENCE [LARGE SCALE GENOMIC DNA]</scope>
    <source>
        <strain evidence="1">DUOXIRENSHENG_FW03</strain>
        <tissue evidence="1">Leaves</tissue>
    </source>
</reference>
<accession>A0AAN9XFZ2</accession>
<sequence length="154" mass="17148">MVVGERKRDCTPTINAIEIKGNINGTSSGILMHNGHVNNVLHNVNVLNNKELNYCKGNPAIGSNTGSMQIVSLEVHIKRLIWWDRLILVHKDVLDINDELMNEYKESPHMRVESKVVLAGSLRVSIAATPRPTLSQYWIILCRSRGLAPKSGLS</sequence>
<keyword evidence="2" id="KW-1185">Reference proteome</keyword>
<dbReference type="EMBL" id="JAYMYS010000006">
    <property type="protein sequence ID" value="KAK7390314.1"/>
    <property type="molecule type" value="Genomic_DNA"/>
</dbReference>
<proteinExistence type="predicted"/>
<evidence type="ECO:0000313" key="1">
    <source>
        <dbReference type="EMBL" id="KAK7390314.1"/>
    </source>
</evidence>
<comment type="caution">
    <text evidence="1">The sequence shown here is derived from an EMBL/GenBank/DDBJ whole genome shotgun (WGS) entry which is preliminary data.</text>
</comment>
<gene>
    <name evidence="1" type="ORF">VNO78_25616</name>
</gene>
<organism evidence="1 2">
    <name type="scientific">Psophocarpus tetragonolobus</name>
    <name type="common">Winged bean</name>
    <name type="synonym">Dolichos tetragonolobus</name>
    <dbReference type="NCBI Taxonomy" id="3891"/>
    <lineage>
        <taxon>Eukaryota</taxon>
        <taxon>Viridiplantae</taxon>
        <taxon>Streptophyta</taxon>
        <taxon>Embryophyta</taxon>
        <taxon>Tracheophyta</taxon>
        <taxon>Spermatophyta</taxon>
        <taxon>Magnoliopsida</taxon>
        <taxon>eudicotyledons</taxon>
        <taxon>Gunneridae</taxon>
        <taxon>Pentapetalae</taxon>
        <taxon>rosids</taxon>
        <taxon>fabids</taxon>
        <taxon>Fabales</taxon>
        <taxon>Fabaceae</taxon>
        <taxon>Papilionoideae</taxon>
        <taxon>50 kb inversion clade</taxon>
        <taxon>NPAAA clade</taxon>
        <taxon>indigoferoid/millettioid clade</taxon>
        <taxon>Phaseoleae</taxon>
        <taxon>Psophocarpus</taxon>
    </lineage>
</organism>